<proteinExistence type="predicted"/>
<accession>A0A518DZ32</accession>
<sequence length="240" mass="26418" precursor="true">MQSNDWRKRGFLLLAMGLLALSQSGCSDSLNATHDESEKDVYRASAVPLGLSTGKDAPTQSTYAVFATASFYERHGVRFKFMPGCRVEEETVPEINFTGIRVYRGNDELAQISVRNNDRKTPKQHRFEITCQIPVEFPEASIEPITRDFLGSPCEGIVFREYSRTGAVFTGEWFVAKSTEFDRTVRAGFWGDRNSTSRGSDAAVVLDSLQITGDAIEMGPPGKQSESSVITPVSATTSPP</sequence>
<evidence type="ECO:0000313" key="3">
    <source>
        <dbReference type="EMBL" id="QDU97061.1"/>
    </source>
</evidence>
<feature type="signal peptide" evidence="2">
    <location>
        <begin position="1"/>
        <end position="27"/>
    </location>
</feature>
<evidence type="ECO:0000256" key="2">
    <source>
        <dbReference type="SAM" id="SignalP"/>
    </source>
</evidence>
<protein>
    <recommendedName>
        <fullName evidence="5">Lipoprotein</fullName>
    </recommendedName>
</protein>
<evidence type="ECO:0000256" key="1">
    <source>
        <dbReference type="SAM" id="MobiDB-lite"/>
    </source>
</evidence>
<evidence type="ECO:0000313" key="4">
    <source>
        <dbReference type="Proteomes" id="UP000317648"/>
    </source>
</evidence>
<reference evidence="3 4" key="1">
    <citation type="submission" date="2019-02" db="EMBL/GenBank/DDBJ databases">
        <title>Deep-cultivation of Planctomycetes and their phenomic and genomic characterization uncovers novel biology.</title>
        <authorList>
            <person name="Wiegand S."/>
            <person name="Jogler M."/>
            <person name="Boedeker C."/>
            <person name="Pinto D."/>
            <person name="Vollmers J."/>
            <person name="Rivas-Marin E."/>
            <person name="Kohn T."/>
            <person name="Peeters S.H."/>
            <person name="Heuer A."/>
            <person name="Rast P."/>
            <person name="Oberbeckmann S."/>
            <person name="Bunk B."/>
            <person name="Jeske O."/>
            <person name="Meyerdierks A."/>
            <person name="Storesund J.E."/>
            <person name="Kallscheuer N."/>
            <person name="Luecker S."/>
            <person name="Lage O.M."/>
            <person name="Pohl T."/>
            <person name="Merkel B.J."/>
            <person name="Hornburger P."/>
            <person name="Mueller R.-W."/>
            <person name="Bruemmer F."/>
            <person name="Labrenz M."/>
            <person name="Spormann A.M."/>
            <person name="Op den Camp H."/>
            <person name="Overmann J."/>
            <person name="Amann R."/>
            <person name="Jetten M.S.M."/>
            <person name="Mascher T."/>
            <person name="Medema M.H."/>
            <person name="Devos D.P."/>
            <person name="Kaster A.-K."/>
            <person name="Ovreas L."/>
            <person name="Rohde M."/>
            <person name="Galperin M.Y."/>
            <person name="Jogler C."/>
        </authorList>
    </citation>
    <scope>NUCLEOTIDE SEQUENCE [LARGE SCALE GENOMIC DNA]</scope>
    <source>
        <strain evidence="3 4">Pla85_3_4</strain>
    </source>
</reference>
<name>A0A518DZ32_9BACT</name>
<dbReference type="AlphaFoldDB" id="A0A518DZ32"/>
<dbReference type="Proteomes" id="UP000317648">
    <property type="component" value="Chromosome"/>
</dbReference>
<evidence type="ECO:0008006" key="5">
    <source>
        <dbReference type="Google" id="ProtNLM"/>
    </source>
</evidence>
<organism evidence="3 4">
    <name type="scientific">Lignipirellula cremea</name>
    <dbReference type="NCBI Taxonomy" id="2528010"/>
    <lineage>
        <taxon>Bacteria</taxon>
        <taxon>Pseudomonadati</taxon>
        <taxon>Planctomycetota</taxon>
        <taxon>Planctomycetia</taxon>
        <taxon>Pirellulales</taxon>
        <taxon>Pirellulaceae</taxon>
        <taxon>Lignipirellula</taxon>
    </lineage>
</organism>
<dbReference type="KEGG" id="lcre:Pla8534_48870"/>
<dbReference type="EMBL" id="CP036433">
    <property type="protein sequence ID" value="QDU97061.1"/>
    <property type="molecule type" value="Genomic_DNA"/>
</dbReference>
<keyword evidence="4" id="KW-1185">Reference proteome</keyword>
<dbReference type="RefSeq" id="WP_145055858.1">
    <property type="nucleotide sequence ID" value="NZ_CP036433.1"/>
</dbReference>
<gene>
    <name evidence="3" type="ORF">Pla8534_48870</name>
</gene>
<feature type="chain" id="PRO_5022222465" description="Lipoprotein" evidence="2">
    <location>
        <begin position="28"/>
        <end position="240"/>
    </location>
</feature>
<feature type="region of interest" description="Disordered" evidence="1">
    <location>
        <begin position="215"/>
        <end position="240"/>
    </location>
</feature>
<keyword evidence="2" id="KW-0732">Signal</keyword>
<feature type="compositionally biased region" description="Polar residues" evidence="1">
    <location>
        <begin position="224"/>
        <end position="240"/>
    </location>
</feature>